<feature type="domain" description="Tyrosine-protein phosphatase" evidence="7">
    <location>
        <begin position="97"/>
        <end position="239"/>
    </location>
</feature>
<dbReference type="PANTHER" id="PTHR45948:SF2">
    <property type="entry name" value="DUAL SPECIFICITY PROTEIN PHOSPHATASE"/>
    <property type="match status" value="1"/>
</dbReference>
<dbReference type="GO" id="GO:0004725">
    <property type="term" value="F:protein tyrosine phosphatase activity"/>
    <property type="evidence" value="ECO:0007669"/>
    <property type="project" value="TreeGrafter"/>
</dbReference>
<dbReference type="EMBL" id="UYRR01032130">
    <property type="protein sequence ID" value="VDK54330.1"/>
    <property type="molecule type" value="Genomic_DNA"/>
</dbReference>
<organism evidence="11">
    <name type="scientific">Anisakis simplex</name>
    <name type="common">Herring worm</name>
    <dbReference type="NCBI Taxonomy" id="6269"/>
    <lineage>
        <taxon>Eukaryota</taxon>
        <taxon>Metazoa</taxon>
        <taxon>Ecdysozoa</taxon>
        <taxon>Nematoda</taxon>
        <taxon>Chromadorea</taxon>
        <taxon>Rhabditida</taxon>
        <taxon>Spirurina</taxon>
        <taxon>Ascaridomorpha</taxon>
        <taxon>Ascaridoidea</taxon>
        <taxon>Anisakidae</taxon>
        <taxon>Anisakis</taxon>
        <taxon>Anisakis simplex complex</taxon>
    </lineage>
</organism>
<gene>
    <name evidence="9" type="ORF">ASIM_LOCUS15131</name>
</gene>
<dbReference type="Gene3D" id="3.90.190.10">
    <property type="entry name" value="Protein tyrosine phosphatase superfamily"/>
    <property type="match status" value="1"/>
</dbReference>
<feature type="domain" description="Tyrosine specific protein phosphatases" evidence="8">
    <location>
        <begin position="160"/>
        <end position="218"/>
    </location>
</feature>
<dbReference type="OrthoDB" id="9979246at2759"/>
<evidence type="ECO:0000256" key="6">
    <source>
        <dbReference type="SAM" id="MobiDB-lite"/>
    </source>
</evidence>
<proteinExistence type="inferred from homology"/>
<evidence type="ECO:0000313" key="9">
    <source>
        <dbReference type="EMBL" id="VDK54330.1"/>
    </source>
</evidence>
<dbReference type="InterPro" id="IPR000387">
    <property type="entry name" value="Tyr_Pase_dom"/>
</dbReference>
<feature type="region of interest" description="Disordered" evidence="6">
    <location>
        <begin position="275"/>
        <end position="332"/>
    </location>
</feature>
<reference evidence="11" key="1">
    <citation type="submission" date="2017-02" db="UniProtKB">
        <authorList>
            <consortium name="WormBaseParasite"/>
        </authorList>
    </citation>
    <scope>IDENTIFICATION</scope>
</reference>
<protein>
    <submittedName>
        <fullName evidence="11">Dual specificity protein phosphatase</fullName>
    </submittedName>
</protein>
<dbReference type="SUPFAM" id="SSF52799">
    <property type="entry name" value="(Phosphotyrosine protein) phosphatases II"/>
    <property type="match status" value="1"/>
</dbReference>
<comment type="similarity">
    <text evidence="1">Belongs to the protein-tyrosine phosphatase family. Non-receptor class dual specificity subfamily.</text>
</comment>
<sequence>MVLVIPSSLNIVENLGEFVANTLESYAIVFFLEHARVASNGVGRINNEDLLFKLASSTSPLAIIRRENLSEIDKSEVKRLEKIGEVLKEWRRRRCYGMTRVLPRLYVGNLGDATDADQLIANKITDVLSVHSLSHPNVALESLNVLHLRISDLPEVNIADHFSEAISFIHKARVSNRSVLVHCLAGASRSVCIVAAYVLTVTNLNYATTLSYLANIRPCANPNFGFRMQLIKYTQNKMFIERSRLQTVFGEDCFRMQQTEDEDDLKKSALFTASTPVHQEHSHKPSTADESESFNESISSDHISSELQTVQNSQFSTPSARTSSPDSLSSSTLTAVVSKPFESVESYMPIDDLVYIDQ</sequence>
<dbReference type="WBParaSite" id="ASIM_0001572201-mRNA-1">
    <property type="protein sequence ID" value="ASIM_0001572201-mRNA-1"/>
    <property type="gene ID" value="ASIM_0001572201"/>
</dbReference>
<feature type="compositionally biased region" description="Basic and acidic residues" evidence="6">
    <location>
        <begin position="278"/>
        <end position="287"/>
    </location>
</feature>
<dbReference type="InterPro" id="IPR029021">
    <property type="entry name" value="Prot-tyrosine_phosphatase-like"/>
</dbReference>
<dbReference type="PROSITE" id="PS50054">
    <property type="entry name" value="TYR_PHOSPHATASE_DUAL"/>
    <property type="match status" value="1"/>
</dbReference>
<dbReference type="InterPro" id="IPR020422">
    <property type="entry name" value="TYR_PHOSPHATASE_DUAL_dom"/>
</dbReference>
<evidence type="ECO:0000256" key="4">
    <source>
        <dbReference type="ARBA" id="ARBA00047761"/>
    </source>
</evidence>
<comment type="catalytic activity">
    <reaction evidence="5">
        <text>O-phospho-L-threonyl-[protein] + H2O = L-threonyl-[protein] + phosphate</text>
        <dbReference type="Rhea" id="RHEA:47004"/>
        <dbReference type="Rhea" id="RHEA-COMP:11060"/>
        <dbReference type="Rhea" id="RHEA-COMP:11605"/>
        <dbReference type="ChEBI" id="CHEBI:15377"/>
        <dbReference type="ChEBI" id="CHEBI:30013"/>
        <dbReference type="ChEBI" id="CHEBI:43474"/>
        <dbReference type="ChEBI" id="CHEBI:61977"/>
        <dbReference type="EC" id="3.1.3.16"/>
    </reaction>
</comment>
<evidence type="ECO:0000256" key="2">
    <source>
        <dbReference type="ARBA" id="ARBA00022801"/>
    </source>
</evidence>
<keyword evidence="2" id="KW-0378">Hydrolase</keyword>
<accession>A0A0M3K431</accession>
<dbReference type="SMART" id="SM00404">
    <property type="entry name" value="PTPc_motif"/>
    <property type="match status" value="1"/>
</dbReference>
<keyword evidence="10" id="KW-1185">Reference proteome</keyword>
<comment type="catalytic activity">
    <reaction evidence="4">
        <text>O-phospho-L-seryl-[protein] + H2O = L-seryl-[protein] + phosphate</text>
        <dbReference type="Rhea" id="RHEA:20629"/>
        <dbReference type="Rhea" id="RHEA-COMP:9863"/>
        <dbReference type="Rhea" id="RHEA-COMP:11604"/>
        <dbReference type="ChEBI" id="CHEBI:15377"/>
        <dbReference type="ChEBI" id="CHEBI:29999"/>
        <dbReference type="ChEBI" id="CHEBI:43474"/>
        <dbReference type="ChEBI" id="CHEBI:83421"/>
        <dbReference type="EC" id="3.1.3.16"/>
    </reaction>
</comment>
<reference evidence="9 10" key="2">
    <citation type="submission" date="2018-11" db="EMBL/GenBank/DDBJ databases">
        <authorList>
            <consortium name="Pathogen Informatics"/>
        </authorList>
    </citation>
    <scope>NUCLEOTIDE SEQUENCE [LARGE SCALE GENOMIC DNA]</scope>
</reference>
<evidence type="ECO:0000256" key="1">
    <source>
        <dbReference type="ARBA" id="ARBA00008601"/>
    </source>
</evidence>
<evidence type="ECO:0000313" key="10">
    <source>
        <dbReference type="Proteomes" id="UP000267096"/>
    </source>
</evidence>
<evidence type="ECO:0000259" key="7">
    <source>
        <dbReference type="PROSITE" id="PS50054"/>
    </source>
</evidence>
<dbReference type="GO" id="GO:0007165">
    <property type="term" value="P:signal transduction"/>
    <property type="evidence" value="ECO:0007669"/>
    <property type="project" value="TreeGrafter"/>
</dbReference>
<dbReference type="Pfam" id="PF00782">
    <property type="entry name" value="DSPc"/>
    <property type="match status" value="1"/>
</dbReference>
<dbReference type="GO" id="GO:0004722">
    <property type="term" value="F:protein serine/threonine phosphatase activity"/>
    <property type="evidence" value="ECO:0007669"/>
    <property type="project" value="UniProtKB-EC"/>
</dbReference>
<evidence type="ECO:0000256" key="5">
    <source>
        <dbReference type="ARBA" id="ARBA00048336"/>
    </source>
</evidence>
<dbReference type="GO" id="GO:0005829">
    <property type="term" value="C:cytosol"/>
    <property type="evidence" value="ECO:0007669"/>
    <property type="project" value="TreeGrafter"/>
</dbReference>
<keyword evidence="3" id="KW-0904">Protein phosphatase</keyword>
<dbReference type="PROSITE" id="PS50056">
    <property type="entry name" value="TYR_PHOSPHATASE_2"/>
    <property type="match status" value="1"/>
</dbReference>
<evidence type="ECO:0000313" key="11">
    <source>
        <dbReference type="WBParaSite" id="ASIM_0001572201-mRNA-1"/>
    </source>
</evidence>
<dbReference type="InterPro" id="IPR000340">
    <property type="entry name" value="Dual-sp_phosphatase_cat-dom"/>
</dbReference>
<dbReference type="Proteomes" id="UP000267096">
    <property type="component" value="Unassembled WGS sequence"/>
</dbReference>
<dbReference type="PANTHER" id="PTHR45948">
    <property type="entry name" value="DUAL SPECIFICITY PROTEIN PHOSPHATASE DDB_G0269404-RELATED"/>
    <property type="match status" value="1"/>
</dbReference>
<name>A0A0M3K431_ANISI</name>
<dbReference type="SMART" id="SM00195">
    <property type="entry name" value="DSPc"/>
    <property type="match status" value="1"/>
</dbReference>
<dbReference type="InterPro" id="IPR003595">
    <property type="entry name" value="Tyr_Pase_cat"/>
</dbReference>
<evidence type="ECO:0000259" key="8">
    <source>
        <dbReference type="PROSITE" id="PS50056"/>
    </source>
</evidence>
<feature type="compositionally biased region" description="Low complexity" evidence="6">
    <location>
        <begin position="318"/>
        <end position="332"/>
    </location>
</feature>
<feature type="compositionally biased region" description="Polar residues" evidence="6">
    <location>
        <begin position="294"/>
        <end position="317"/>
    </location>
</feature>
<dbReference type="AlphaFoldDB" id="A0A0M3K431"/>
<evidence type="ECO:0000256" key="3">
    <source>
        <dbReference type="ARBA" id="ARBA00022912"/>
    </source>
</evidence>